<sequence>MSGFQDPSIISMVPSEQESSKFFGAAPSSTEPIAEDNAILKFLREGEKKKEQEEKQEQKNDAAADISKTLAEAESKKQSEESDGGKYITPDRIKNRKIEIEDWNFTFKNENVIRYTPSQLLSIRESGDIPTADQLPLPNKDYYRFKNRLPQQHRRDWNSNTSSYNSNNSNGRNYDNTGAMGNFNLGKSGRGHNNNNSSNNRHRGERRNNRSKKHDDLEWLNEFDKDAPAAGSAEDFEKYKARVMNEEKKKRGEVVEQPKDKIESFFGVSAQSTGASSVGVDAKNSRFFSMFAKDESPQIPAREVHSESTTASSDNVSKFFGGGGGAAAAAAAAAAAVPGARSQTPLSQGSEMQRSQFFSQSGGGAPSGQAPPGLDRPAQGGSKDSFFMSLMGNKAGDATQKSPSVTHSPQQQQSTPQTPQAVPQTSAQGISQVPSQPQFQQLQHSQPQQQQLPQDGTMPDSKLPPGLQAGPLPNFDAGAPPPGLQQGQFPPKFNGQRPQQGQVPFPQGISPQQLPPGLSPGQIPPWINPQQLPPNMRQFPPQGRFMPPQGMPPQGMPPQGFPPGMRPPQGIPPQMMFQQGQGMPPMFMPPQGEGDGRGGAPPGFFGPPPGFPVQNQPQQGEQKK</sequence>
<feature type="region of interest" description="Disordered" evidence="1">
    <location>
        <begin position="149"/>
        <end position="222"/>
    </location>
</feature>
<feature type="compositionally biased region" description="Basic residues" evidence="1">
    <location>
        <begin position="200"/>
        <end position="212"/>
    </location>
</feature>
<feature type="compositionally biased region" description="Low complexity" evidence="1">
    <location>
        <begin position="402"/>
        <end position="454"/>
    </location>
</feature>
<gene>
    <name evidence="2" type="ORF">CYFA0S_04e05732g</name>
</gene>
<feature type="compositionally biased region" description="Polar residues" evidence="1">
    <location>
        <begin position="341"/>
        <end position="354"/>
    </location>
</feature>
<feature type="compositionally biased region" description="Basic and acidic residues" evidence="1">
    <location>
        <begin position="213"/>
        <end position="222"/>
    </location>
</feature>
<dbReference type="EMBL" id="LK052889">
    <property type="protein sequence ID" value="CDR40199.1"/>
    <property type="molecule type" value="Genomic_DNA"/>
</dbReference>
<feature type="compositionally biased region" description="Polar residues" evidence="1">
    <location>
        <begin position="307"/>
        <end position="316"/>
    </location>
</feature>
<dbReference type="InterPro" id="IPR046784">
    <property type="entry name" value="Eap1"/>
</dbReference>
<feature type="region of interest" description="Disordered" evidence="1">
    <location>
        <begin position="1"/>
        <end position="89"/>
    </location>
</feature>
<evidence type="ECO:0000313" key="2">
    <source>
        <dbReference type="EMBL" id="CDR40199.1"/>
    </source>
</evidence>
<dbReference type="AlphaFoldDB" id="A0A061ARK4"/>
<feature type="compositionally biased region" description="Low complexity" evidence="1">
    <location>
        <begin position="158"/>
        <end position="178"/>
    </location>
</feature>
<dbReference type="OrthoDB" id="4091299at2759"/>
<feature type="compositionally biased region" description="Basic and acidic residues" evidence="1">
    <location>
        <begin position="42"/>
        <end position="62"/>
    </location>
</feature>
<reference evidence="2" key="1">
    <citation type="journal article" date="2014" name="Genome Announc.">
        <title>Genome sequence of the yeast Cyberlindnera fabianii (Hansenula fabianii).</title>
        <authorList>
            <person name="Freel K.C."/>
            <person name="Sarilar V."/>
            <person name="Neuveglise C."/>
            <person name="Devillers H."/>
            <person name="Friedrich A."/>
            <person name="Schacherer J."/>
        </authorList>
    </citation>
    <scope>NUCLEOTIDE SEQUENCE</scope>
    <source>
        <strain evidence="2">YJS4271</strain>
    </source>
</reference>
<feature type="region of interest" description="Disordered" evidence="1">
    <location>
        <begin position="294"/>
        <end position="624"/>
    </location>
</feature>
<feature type="compositionally biased region" description="Basic and acidic residues" evidence="1">
    <location>
        <begin position="294"/>
        <end position="306"/>
    </location>
</feature>
<feature type="compositionally biased region" description="Low complexity" evidence="1">
    <location>
        <begin position="327"/>
        <end position="336"/>
    </location>
</feature>
<dbReference type="VEuPathDB" id="FungiDB:BON22_2508"/>
<feature type="compositionally biased region" description="Low complexity" evidence="1">
    <location>
        <begin position="537"/>
        <end position="548"/>
    </location>
</feature>
<proteinExistence type="predicted"/>
<feature type="compositionally biased region" description="Low complexity" evidence="1">
    <location>
        <begin position="612"/>
        <end position="624"/>
    </location>
</feature>
<accession>A0A061ARK4</accession>
<feature type="compositionally biased region" description="Basic and acidic residues" evidence="1">
    <location>
        <begin position="71"/>
        <end position="89"/>
    </location>
</feature>
<feature type="compositionally biased region" description="Low complexity" evidence="1">
    <location>
        <begin position="572"/>
        <end position="592"/>
    </location>
</feature>
<evidence type="ECO:0000256" key="1">
    <source>
        <dbReference type="SAM" id="MobiDB-lite"/>
    </source>
</evidence>
<organism evidence="2">
    <name type="scientific">Cyberlindnera fabianii</name>
    <name type="common">Yeast</name>
    <name type="synonym">Hansenula fabianii</name>
    <dbReference type="NCBI Taxonomy" id="36022"/>
    <lineage>
        <taxon>Eukaryota</taxon>
        <taxon>Fungi</taxon>
        <taxon>Dikarya</taxon>
        <taxon>Ascomycota</taxon>
        <taxon>Saccharomycotina</taxon>
        <taxon>Saccharomycetes</taxon>
        <taxon>Phaffomycetales</taxon>
        <taxon>Phaffomycetaceae</taxon>
        <taxon>Cyberlindnera</taxon>
    </lineage>
</organism>
<feature type="compositionally biased region" description="Pro residues" evidence="1">
    <location>
        <begin position="513"/>
        <end position="527"/>
    </location>
</feature>
<dbReference type="Pfam" id="PF20566">
    <property type="entry name" value="Eap1"/>
    <property type="match status" value="1"/>
</dbReference>
<name>A0A061ARK4_CYBFA</name>
<protein>
    <submittedName>
        <fullName evidence="2">CYFA0S04e05732g1_1</fullName>
    </submittedName>
</protein>
<feature type="compositionally biased region" description="Pro residues" evidence="1">
    <location>
        <begin position="549"/>
        <end position="571"/>
    </location>
</feature>